<sequence>MVNLTTRTAVLSGLAALAATTTASPILTTSNTNTTTNGTAPAQPPVITLSPSGLELHGTINTTRSPSVAQYLGIPYAAPPTGARRFAPPEPFASLVDTTVVDASRPAKSCWQHVSAAPGILRTDAPEFMIADAADNMSEDCLSVSVWAPVNGTRLVGGTEEEGAKGLLPVVVWFYGGGFATGGTDVPYQLPDRWVERSGEHLVVAFNYRLNIFGFPNAAGLDEKKQNVGLMDQRFAVEWIRDNIAAFGGDPEQMVIWGQSAGAVAVDYYNFAYPSDPIVKGLIMDSGTAHLDQLTSWDLGHTNFTAVAQGLGCGANQTAAAELACMREAPASKIANFIAEYQDSTATNKKTLSFSPRADNVVVFGNYTERIKDSDLVSGLPAVIGFNRNEGAFLADYDAVAGPDAATVASLGYEYFYCPATKTSLERDDAGLATHRYYYAGNFSNVSPLWFDGAYHSSELPQIFGTAGDFRGESTTFEEEVGQAMQDAWLAFAKDPKKGLDGVEWPKWKGLGGDVRQFAVGDVVAQTGDAVTFEEECQRRGLL</sequence>
<dbReference type="GO" id="GO:0016787">
    <property type="term" value="F:hydrolase activity"/>
    <property type="evidence" value="ECO:0007669"/>
    <property type="project" value="UniProtKB-KW"/>
</dbReference>
<reference evidence="5 6" key="1">
    <citation type="submission" date="2016-10" db="EMBL/GenBank/DDBJ databases">
        <title>Proteomics and genomics reveal pathogen-plant mechanisms compatible with a hemibiotrophic lifestyle of Diplodia corticola.</title>
        <authorList>
            <person name="Fernandes I."/>
            <person name="De Jonge R."/>
            <person name="Van De Peer Y."/>
            <person name="Devreese B."/>
            <person name="Alves A."/>
            <person name="Esteves A.C."/>
        </authorList>
    </citation>
    <scope>NUCLEOTIDE SEQUENCE [LARGE SCALE GENOMIC DNA]</scope>
    <source>
        <strain evidence="5 6">CBS 112549</strain>
    </source>
</reference>
<feature type="chain" id="PRO_5011833361" description="Carboxylic ester hydrolase" evidence="3">
    <location>
        <begin position="24"/>
        <end position="543"/>
    </location>
</feature>
<dbReference type="EMBL" id="MNUE01000062">
    <property type="protein sequence ID" value="OJD30335.1"/>
    <property type="molecule type" value="Genomic_DNA"/>
</dbReference>
<protein>
    <recommendedName>
        <fullName evidence="3">Carboxylic ester hydrolase</fullName>
        <ecNumber evidence="3">3.1.1.-</ecNumber>
    </recommendedName>
</protein>
<evidence type="ECO:0000256" key="2">
    <source>
        <dbReference type="ARBA" id="ARBA00022801"/>
    </source>
</evidence>
<gene>
    <name evidence="5" type="ORF">BKCO1_6200014</name>
</gene>
<keyword evidence="3" id="KW-0732">Signal</keyword>
<dbReference type="EC" id="3.1.1.-" evidence="3"/>
<feature type="domain" description="Carboxylesterase type B" evidence="4">
    <location>
        <begin position="56"/>
        <end position="398"/>
    </location>
</feature>
<dbReference type="PROSITE" id="PS00122">
    <property type="entry name" value="CARBOXYLESTERASE_B_1"/>
    <property type="match status" value="1"/>
</dbReference>
<dbReference type="InterPro" id="IPR002018">
    <property type="entry name" value="CarbesteraseB"/>
</dbReference>
<comment type="caution">
    <text evidence="5">The sequence shown here is derived from an EMBL/GenBank/DDBJ whole genome shotgun (WGS) entry which is preliminary data.</text>
</comment>
<dbReference type="Pfam" id="PF00135">
    <property type="entry name" value="COesterase"/>
    <property type="match status" value="1"/>
</dbReference>
<dbReference type="RefSeq" id="XP_020126595.1">
    <property type="nucleotide sequence ID" value="XM_020278049.1"/>
</dbReference>
<organism evidence="5 6">
    <name type="scientific">Diplodia corticola</name>
    <dbReference type="NCBI Taxonomy" id="236234"/>
    <lineage>
        <taxon>Eukaryota</taxon>
        <taxon>Fungi</taxon>
        <taxon>Dikarya</taxon>
        <taxon>Ascomycota</taxon>
        <taxon>Pezizomycotina</taxon>
        <taxon>Dothideomycetes</taxon>
        <taxon>Dothideomycetes incertae sedis</taxon>
        <taxon>Botryosphaeriales</taxon>
        <taxon>Botryosphaeriaceae</taxon>
        <taxon>Diplodia</taxon>
    </lineage>
</organism>
<dbReference type="InterPro" id="IPR019826">
    <property type="entry name" value="Carboxylesterase_B_AS"/>
</dbReference>
<dbReference type="OrthoDB" id="408631at2759"/>
<dbReference type="InterPro" id="IPR029058">
    <property type="entry name" value="AB_hydrolase_fold"/>
</dbReference>
<dbReference type="PANTHER" id="PTHR11559">
    <property type="entry name" value="CARBOXYLESTERASE"/>
    <property type="match status" value="1"/>
</dbReference>
<feature type="signal peptide" evidence="3">
    <location>
        <begin position="1"/>
        <end position="23"/>
    </location>
</feature>
<evidence type="ECO:0000259" key="4">
    <source>
        <dbReference type="Pfam" id="PF00135"/>
    </source>
</evidence>
<evidence type="ECO:0000256" key="3">
    <source>
        <dbReference type="RuleBase" id="RU361235"/>
    </source>
</evidence>
<comment type="similarity">
    <text evidence="1 3">Belongs to the type-B carboxylesterase/lipase family.</text>
</comment>
<dbReference type="Proteomes" id="UP000183809">
    <property type="component" value="Unassembled WGS sequence"/>
</dbReference>
<dbReference type="Gene3D" id="3.40.50.1820">
    <property type="entry name" value="alpha/beta hydrolase"/>
    <property type="match status" value="2"/>
</dbReference>
<dbReference type="GeneID" id="31018310"/>
<evidence type="ECO:0000313" key="6">
    <source>
        <dbReference type="Proteomes" id="UP000183809"/>
    </source>
</evidence>
<dbReference type="InterPro" id="IPR050309">
    <property type="entry name" value="Type-B_Carboxylest/Lipase"/>
</dbReference>
<keyword evidence="6" id="KW-1185">Reference proteome</keyword>
<name>A0A1J9RPE3_9PEZI</name>
<evidence type="ECO:0000313" key="5">
    <source>
        <dbReference type="EMBL" id="OJD30335.1"/>
    </source>
</evidence>
<accession>A0A1J9RPE3</accession>
<dbReference type="AlphaFoldDB" id="A0A1J9RPE3"/>
<evidence type="ECO:0000256" key="1">
    <source>
        <dbReference type="ARBA" id="ARBA00005964"/>
    </source>
</evidence>
<dbReference type="SUPFAM" id="SSF53474">
    <property type="entry name" value="alpha/beta-Hydrolases"/>
    <property type="match status" value="1"/>
</dbReference>
<keyword evidence="2 3" id="KW-0378">Hydrolase</keyword>
<dbReference type="STRING" id="236234.A0A1J9RPE3"/>
<proteinExistence type="inferred from homology"/>